<accession>A0ACC3D364</accession>
<sequence>MPLPQKQPSASIKRLARSYFTSSRNGPQLPLQRPTFSRVMDPYRQAPSWMSRRAYRSQPAYSNYKSASNVLYALIGLNSAIFVAWNVAAGALPGLEPRQRIRLLNFMSRNFVCSKANVDQGRWWTVVTSTFSHQSLMHIIGNMFSLHAFGSVVAAVGIGPLNTIIITLGAGLAGSVGYLYHESSKNPFQRSLGAMGASGSVMGMGAAAACLAPKVTMLLFGVVPVPLWALMIGYGVIDNYYLDRQTKVAHAGHIGGMVFGGMYYFARLRRFGGVASKGLW</sequence>
<comment type="caution">
    <text evidence="1">The sequence shown here is derived from an EMBL/GenBank/DDBJ whole genome shotgun (WGS) entry which is preliminary data.</text>
</comment>
<organism evidence="1 2">
    <name type="scientific">Coniosporium uncinatum</name>
    <dbReference type="NCBI Taxonomy" id="93489"/>
    <lineage>
        <taxon>Eukaryota</taxon>
        <taxon>Fungi</taxon>
        <taxon>Dikarya</taxon>
        <taxon>Ascomycota</taxon>
        <taxon>Pezizomycotina</taxon>
        <taxon>Dothideomycetes</taxon>
        <taxon>Dothideomycetes incertae sedis</taxon>
        <taxon>Coniosporium</taxon>
    </lineage>
</organism>
<gene>
    <name evidence="1" type="ORF">LTS18_007179</name>
</gene>
<name>A0ACC3D364_9PEZI</name>
<evidence type="ECO:0000313" key="2">
    <source>
        <dbReference type="Proteomes" id="UP001186974"/>
    </source>
</evidence>
<keyword evidence="2" id="KW-1185">Reference proteome</keyword>
<dbReference type="Proteomes" id="UP001186974">
    <property type="component" value="Unassembled WGS sequence"/>
</dbReference>
<dbReference type="EMBL" id="JAWDJW010008119">
    <property type="protein sequence ID" value="KAK3061026.1"/>
    <property type="molecule type" value="Genomic_DNA"/>
</dbReference>
<proteinExistence type="predicted"/>
<reference evidence="1" key="1">
    <citation type="submission" date="2024-09" db="EMBL/GenBank/DDBJ databases">
        <title>Black Yeasts Isolated from many extreme environments.</title>
        <authorList>
            <person name="Coleine C."/>
            <person name="Stajich J.E."/>
            <person name="Selbmann L."/>
        </authorList>
    </citation>
    <scope>NUCLEOTIDE SEQUENCE</scope>
    <source>
        <strain evidence="1">CCFEE 5737</strain>
    </source>
</reference>
<protein>
    <submittedName>
        <fullName evidence="1">Uncharacterized protein</fullName>
    </submittedName>
</protein>
<evidence type="ECO:0000313" key="1">
    <source>
        <dbReference type="EMBL" id="KAK3061026.1"/>
    </source>
</evidence>